<dbReference type="PANTHER" id="PTHR43684">
    <property type="match status" value="1"/>
</dbReference>
<dbReference type="GO" id="GO:0000062">
    <property type="term" value="F:fatty-acyl-CoA binding"/>
    <property type="evidence" value="ECO:0007669"/>
    <property type="project" value="InterPro"/>
</dbReference>
<protein>
    <submittedName>
        <fullName evidence="5">Enoyl-CoA delta isomerase 2, mitochondrial</fullName>
    </submittedName>
</protein>
<dbReference type="GO" id="GO:0004165">
    <property type="term" value="F:delta(3)-delta(2)-enoyl-CoA isomerase activity"/>
    <property type="evidence" value="ECO:0007669"/>
    <property type="project" value="UniProtKB-ARBA"/>
</dbReference>
<dbReference type="InterPro" id="IPR035984">
    <property type="entry name" value="Acyl-CoA-binding_sf"/>
</dbReference>
<dbReference type="EMBL" id="JYDU01000059">
    <property type="protein sequence ID" value="KRX95247.1"/>
    <property type="molecule type" value="Genomic_DNA"/>
</dbReference>
<dbReference type="PANTHER" id="PTHR43684:SF1">
    <property type="entry name" value="ENOYL-COA DELTA ISOMERASE 2"/>
    <property type="match status" value="1"/>
</dbReference>
<dbReference type="InterPro" id="IPR014352">
    <property type="entry name" value="FERM/acyl-CoA-bd_prot_sf"/>
</dbReference>
<dbReference type="PRINTS" id="PR00689">
    <property type="entry name" value="ACOABINDINGP"/>
</dbReference>
<evidence type="ECO:0000256" key="3">
    <source>
        <dbReference type="ARBA" id="ARBA00023235"/>
    </source>
</evidence>
<organism evidence="5 6">
    <name type="scientific">Trichinella pseudospiralis</name>
    <name type="common">Parasitic roundworm</name>
    <dbReference type="NCBI Taxonomy" id="6337"/>
    <lineage>
        <taxon>Eukaryota</taxon>
        <taxon>Metazoa</taxon>
        <taxon>Ecdysozoa</taxon>
        <taxon>Nematoda</taxon>
        <taxon>Enoplea</taxon>
        <taxon>Dorylaimia</taxon>
        <taxon>Trichinellida</taxon>
        <taxon>Trichinellidae</taxon>
        <taxon>Trichinella</taxon>
    </lineage>
</organism>
<dbReference type="AlphaFoldDB" id="A0A0V0Y4R9"/>
<keyword evidence="3 5" id="KW-0413">Isomerase</keyword>
<evidence type="ECO:0000313" key="6">
    <source>
        <dbReference type="Proteomes" id="UP000054815"/>
    </source>
</evidence>
<keyword evidence="2" id="KW-0576">Peroxisome</keyword>
<evidence type="ECO:0000259" key="4">
    <source>
        <dbReference type="PROSITE" id="PS51228"/>
    </source>
</evidence>
<feature type="domain" description="ACB" evidence="4">
    <location>
        <begin position="42"/>
        <end position="126"/>
    </location>
</feature>
<comment type="caution">
    <text evidence="5">The sequence shown here is derived from an EMBL/GenBank/DDBJ whole genome shotgun (WGS) entry which is preliminary data.</text>
</comment>
<comment type="subcellular location">
    <subcellularLocation>
        <location evidence="1">Peroxisome</location>
    </subcellularLocation>
</comment>
<evidence type="ECO:0000256" key="2">
    <source>
        <dbReference type="ARBA" id="ARBA00023140"/>
    </source>
</evidence>
<proteinExistence type="predicted"/>
<dbReference type="InterPro" id="IPR014748">
    <property type="entry name" value="Enoyl-CoA_hydra_C"/>
</dbReference>
<reference evidence="5 6" key="1">
    <citation type="submission" date="2015-01" db="EMBL/GenBank/DDBJ databases">
        <title>Evolution of Trichinella species and genotypes.</title>
        <authorList>
            <person name="Korhonen P.K."/>
            <person name="Edoardo P."/>
            <person name="Giuseppe L.R."/>
            <person name="Gasser R.B."/>
        </authorList>
    </citation>
    <scope>NUCLEOTIDE SEQUENCE [LARGE SCALE GENOMIC DNA]</scope>
    <source>
        <strain evidence="5">ISS141</strain>
    </source>
</reference>
<dbReference type="Gene3D" id="3.90.226.10">
    <property type="entry name" value="2-enoyl-CoA Hydratase, Chain A, domain 1"/>
    <property type="match status" value="1"/>
</dbReference>
<dbReference type="FunFam" id="3.90.226.10:FF:000084">
    <property type="entry name" value="Enoyl-CoA delta isomerase 2, mitochondrial"/>
    <property type="match status" value="1"/>
</dbReference>
<dbReference type="Gene3D" id="1.10.12.10">
    <property type="entry name" value="Lyase 2-enoyl-coa Hydratase, Chain A, domain 2"/>
    <property type="match status" value="1"/>
</dbReference>
<dbReference type="SUPFAM" id="SSF52096">
    <property type="entry name" value="ClpP/crotonase"/>
    <property type="match status" value="1"/>
</dbReference>
<dbReference type="Pfam" id="PF00887">
    <property type="entry name" value="ACBP"/>
    <property type="match status" value="1"/>
</dbReference>
<dbReference type="Proteomes" id="UP000054815">
    <property type="component" value="Unassembled WGS sequence"/>
</dbReference>
<sequence>MMANWLHITSGRFTFSRNTILHASPSVSTAIFKDFVMQLSNIGMNFEKALQRVKSVKNVSPKHQLKLYAFFKQATVGPCNIDRPSSFDVVNLAKWNAWSSLGTMNSDEAKTKYIECVETLIGEPLSNDANLPNDNVVHENSTLQAETMPEKEKYSCSRKVLLEDKGKIFRIQFNRPEKKNALTHEMYRDIISGLKAAEKSEAFITVLEGKGDYFCSGNDLNNFLVKPPDTAKMAADAKLLLRDFVGAFIDHPKVLVAAVNGPAVGISVTILGLFDLVFASDNATFHTPFTSLGQSPEGCSSFTFPLLMGNTKAFEMLLFNRKITAQEAKRRNIVTEVFQQDTFSEQVNKRIEQLSALPPQGLLISKKVLRQWTRAELHDANAVECEEGHTNRAKRLRLCYMEKARCGIGDHIESCSVDKHLAYKLEKRRRWKNETRKKQNLFWSFMMKQLPPRPPSHPHPAFCPFLNG</sequence>
<dbReference type="InterPro" id="IPR029045">
    <property type="entry name" value="ClpP/crotonase-like_dom_sf"/>
</dbReference>
<evidence type="ECO:0000313" key="5">
    <source>
        <dbReference type="EMBL" id="KRX95247.1"/>
    </source>
</evidence>
<evidence type="ECO:0000256" key="1">
    <source>
        <dbReference type="ARBA" id="ARBA00004275"/>
    </source>
</evidence>
<dbReference type="STRING" id="6337.A0A0V0Y4R9"/>
<accession>A0A0V0Y4R9</accession>
<dbReference type="PROSITE" id="PS51228">
    <property type="entry name" value="ACB_2"/>
    <property type="match status" value="1"/>
</dbReference>
<dbReference type="InterPro" id="IPR000582">
    <property type="entry name" value="Acyl-CoA-binding_protein"/>
</dbReference>
<dbReference type="GO" id="GO:0005777">
    <property type="term" value="C:peroxisome"/>
    <property type="evidence" value="ECO:0007669"/>
    <property type="project" value="UniProtKB-SubCell"/>
</dbReference>
<dbReference type="SUPFAM" id="SSF47027">
    <property type="entry name" value="Acyl-CoA binding protein"/>
    <property type="match status" value="1"/>
</dbReference>
<dbReference type="CDD" id="cd06558">
    <property type="entry name" value="crotonase-like"/>
    <property type="match status" value="1"/>
</dbReference>
<gene>
    <name evidence="5" type="primary">Eci2</name>
    <name evidence="5" type="ORF">T4E_10729</name>
</gene>
<dbReference type="Gene3D" id="1.20.80.10">
    <property type="match status" value="1"/>
</dbReference>
<name>A0A0V0Y4R9_TRIPS</name>
<dbReference type="InterPro" id="IPR001753">
    <property type="entry name" value="Enoyl-CoA_hydra/iso"/>
</dbReference>
<dbReference type="InterPro" id="IPR051053">
    <property type="entry name" value="ECH/Chromodomain_protein"/>
</dbReference>
<dbReference type="Pfam" id="PF00378">
    <property type="entry name" value="ECH_1"/>
    <property type="match status" value="1"/>
</dbReference>